<dbReference type="EMBL" id="BNCO01000003">
    <property type="protein sequence ID" value="GIL45391.1"/>
    <property type="molecule type" value="Genomic_DNA"/>
</dbReference>
<reference evidence="1" key="1">
    <citation type="journal article" date="2021" name="Proc. Natl. Acad. Sci. U.S.A.">
        <title>Three genomes in the algal genus Volvox reveal the fate of a haploid sex-determining region after a transition to homothallism.</title>
        <authorList>
            <person name="Yamamoto K."/>
            <person name="Hamaji T."/>
            <person name="Kawai-Toyooka H."/>
            <person name="Matsuzaki R."/>
            <person name="Takahashi F."/>
            <person name="Nishimura Y."/>
            <person name="Kawachi M."/>
            <person name="Noguchi H."/>
            <person name="Minakuchi Y."/>
            <person name="Umen J.G."/>
            <person name="Toyoda A."/>
            <person name="Nozaki H."/>
        </authorList>
    </citation>
    <scope>NUCLEOTIDE SEQUENCE</scope>
    <source>
        <strain evidence="1">NIES-3780</strain>
    </source>
</reference>
<dbReference type="Proteomes" id="UP000747399">
    <property type="component" value="Unassembled WGS sequence"/>
</dbReference>
<dbReference type="AlphaFoldDB" id="A0A8J4ASQ7"/>
<evidence type="ECO:0008006" key="3">
    <source>
        <dbReference type="Google" id="ProtNLM"/>
    </source>
</evidence>
<protein>
    <recommendedName>
        <fullName evidence="3">Reverse transcriptase domain-containing protein</fullName>
    </recommendedName>
</protein>
<name>A0A8J4ASQ7_9CHLO</name>
<sequence>LEAKDRYNPSGMYVEEIPVVDGIRIPSMFYADDLNLLAHNHRRLMCVLTALSEWCTAFGMVVHTGKCEVVYFHPDQEHRSMASRLLRVGLRRIVNNGYEFQEMKWVTRARYLGLHYSPDSSFESCTDELFDAGQRAMYALINKLRRKGLFIPRIALMCFDTQIRSILLYGAQVWGPYFLLQLLDRPRDAEGRHCYFDRAMEDRMVGIQRTFLRTLASIGRVPDNRLLFREFSQEPLHLHWATLVYHFWNKLVRGKNSISHNVFREEIRTALLTNCTRPTWGSMVLQGLRCLGHWPDLPADLDLEGRVDFLSTREICIESVMFTLEERFKEDWLSPRLLILPRDFVSDGGKPGVKMCRHTHWMGMPHHDASYIPMSVYTSLLRFWLGAWALEVNRPNGRLREQRWCRVCNNADSVEDEYHVVMECPAYTEMRAGFAELGMG</sequence>
<feature type="non-terminal residue" evidence="1">
    <location>
        <position position="440"/>
    </location>
</feature>
<organism evidence="1 2">
    <name type="scientific">Volvox africanus</name>
    <dbReference type="NCBI Taxonomy" id="51714"/>
    <lineage>
        <taxon>Eukaryota</taxon>
        <taxon>Viridiplantae</taxon>
        <taxon>Chlorophyta</taxon>
        <taxon>core chlorophytes</taxon>
        <taxon>Chlorophyceae</taxon>
        <taxon>CS clade</taxon>
        <taxon>Chlamydomonadales</taxon>
        <taxon>Volvocaceae</taxon>
        <taxon>Volvox</taxon>
    </lineage>
</organism>
<keyword evidence="2" id="KW-1185">Reference proteome</keyword>
<evidence type="ECO:0000313" key="1">
    <source>
        <dbReference type="EMBL" id="GIL45391.1"/>
    </source>
</evidence>
<feature type="non-terminal residue" evidence="1">
    <location>
        <position position="1"/>
    </location>
</feature>
<proteinExistence type="predicted"/>
<evidence type="ECO:0000313" key="2">
    <source>
        <dbReference type="Proteomes" id="UP000747399"/>
    </source>
</evidence>
<gene>
    <name evidence="1" type="ORF">Vafri_2641</name>
</gene>
<accession>A0A8J4ASQ7</accession>
<comment type="caution">
    <text evidence="1">The sequence shown here is derived from an EMBL/GenBank/DDBJ whole genome shotgun (WGS) entry which is preliminary data.</text>
</comment>